<dbReference type="EMBL" id="ATBP01003379">
    <property type="protein sequence ID" value="ETR64967.1"/>
    <property type="molecule type" value="Genomic_DNA"/>
</dbReference>
<sequence>VLIGNEHGIEEISKELDTRHIPDVQRNNSGTPLIRSIFTKAQESATNHILVYVNADIILLNDLIPAIITVSNQMNSYLIVGQRWDVDIDFVINFNTADWETKLRVLTKNTGRIHEPTGIDYFVFNKNTPIWKNFPDFAVGRIAWDNISIYNALQLNIPVIDATTSIFAIHQNHDYNHLPDKNDIQRKGVESNTSRKLVGDYEKIRTINDATWHLSNNNLRPKTEDR</sequence>
<dbReference type="Proteomes" id="UP000189670">
    <property type="component" value="Unassembled WGS sequence"/>
</dbReference>
<feature type="non-terminal residue" evidence="1">
    <location>
        <position position="1"/>
    </location>
</feature>
<gene>
    <name evidence="1" type="ORF">OMM_15037</name>
</gene>
<dbReference type="AlphaFoldDB" id="A0A1V1NQW4"/>
<reference evidence="2" key="1">
    <citation type="submission" date="2012-11" db="EMBL/GenBank/DDBJ databases">
        <authorList>
            <person name="Lucero-Rivera Y.E."/>
            <person name="Tovar-Ramirez D."/>
        </authorList>
    </citation>
    <scope>NUCLEOTIDE SEQUENCE [LARGE SCALE GENOMIC DNA]</scope>
    <source>
        <strain evidence="2">Araruama</strain>
    </source>
</reference>
<evidence type="ECO:0000313" key="1">
    <source>
        <dbReference type="EMBL" id="ETR64967.1"/>
    </source>
</evidence>
<protein>
    <recommendedName>
        <fullName evidence="3">Glycosyltransferase 2-like domain-containing protein</fullName>
    </recommendedName>
</protein>
<name>A0A1V1NQW4_9BACT</name>
<accession>A0A1V1NQW4</accession>
<evidence type="ECO:0000313" key="2">
    <source>
        <dbReference type="Proteomes" id="UP000189670"/>
    </source>
</evidence>
<evidence type="ECO:0008006" key="3">
    <source>
        <dbReference type="Google" id="ProtNLM"/>
    </source>
</evidence>
<proteinExistence type="predicted"/>
<comment type="caution">
    <text evidence="1">The sequence shown here is derived from an EMBL/GenBank/DDBJ whole genome shotgun (WGS) entry which is preliminary data.</text>
</comment>
<organism evidence="1 2">
    <name type="scientific">Candidatus Magnetoglobus multicellularis str. Araruama</name>
    <dbReference type="NCBI Taxonomy" id="890399"/>
    <lineage>
        <taxon>Bacteria</taxon>
        <taxon>Pseudomonadati</taxon>
        <taxon>Thermodesulfobacteriota</taxon>
        <taxon>Desulfobacteria</taxon>
        <taxon>Desulfobacterales</taxon>
        <taxon>Desulfobacteraceae</taxon>
        <taxon>Candidatus Magnetoglobus</taxon>
    </lineage>
</organism>
<feature type="non-terminal residue" evidence="1">
    <location>
        <position position="226"/>
    </location>
</feature>